<organism evidence="6 7">
    <name type="scientific">Kingdonia uniflora</name>
    <dbReference type="NCBI Taxonomy" id="39325"/>
    <lineage>
        <taxon>Eukaryota</taxon>
        <taxon>Viridiplantae</taxon>
        <taxon>Streptophyta</taxon>
        <taxon>Embryophyta</taxon>
        <taxon>Tracheophyta</taxon>
        <taxon>Spermatophyta</taxon>
        <taxon>Magnoliopsida</taxon>
        <taxon>Ranunculales</taxon>
        <taxon>Circaeasteraceae</taxon>
        <taxon>Kingdonia</taxon>
    </lineage>
</organism>
<dbReference type="PANTHER" id="PTHR12792">
    <property type="entry name" value="EXTRA SPINDLE POLES 1-RELATED"/>
    <property type="match status" value="1"/>
</dbReference>
<keyword evidence="3" id="KW-0378">Hydrolase</keyword>
<dbReference type="OrthoDB" id="10255632at2759"/>
<dbReference type="GO" id="GO:0051307">
    <property type="term" value="P:meiotic chromosome separation"/>
    <property type="evidence" value="ECO:0007669"/>
    <property type="project" value="TreeGrafter"/>
</dbReference>
<dbReference type="GO" id="GO:0005634">
    <property type="term" value="C:nucleus"/>
    <property type="evidence" value="ECO:0007669"/>
    <property type="project" value="InterPro"/>
</dbReference>
<gene>
    <name evidence="6" type="ORF">GIB67_032827</name>
</gene>
<sequence length="1345" mass="152301">MLTRHRCHVLYMAKWQDCPVTENQEVIFHDIREAIQLWSRIDWSRDVHNELVTGNVVPLLCCVADLLSLKGYLNFQCDIFELIIIFLKRKEVSPEKCVAMFWADRRLSHSLCISAINEDFICKLSQHFGTNYNSISSWVRGTKDSRPLQFGLRQKFSMYDTIVPQVHWGKSPSGSNVTVDEVKEVTSDLLKVNVPSSVFLAGYLYYDLCQRFISDGLLFKALLYAREAFRLRCKLLKTKFICIFGRRPNKFNITGETTQKDGCDHAHVEVLGSVATEVWPHLNNSWKFEDSILSQWNILQSYLESILQVGAIHEAIGNSNAAEAFLMQGKSISYLEGLPIFGVAFASALGEIYCKMQRWDSAEKEFTSAKNILEDSVSKISCKRCKLALEVTVDKQFGDLIRRKYRDFTRASIYSDVLHSYKSAIEKLKPLQWPNSLSISAVTNELDIVGDKSTKPKEPKKLKMASKQLPREQCLKTKTTRMTRSKCRLSDNRGIQVQGEPPSEYSLYSDGNNGTACVDTHSQSGSHMELNQSSIPEFCCDETCLCNKSNCWRCHLIKVTETGTLTELINMRWEIYRRRVLLRLVMDIGECTGFFAEIHQIHEVFGEIISLMVNVRPFTGSSSAAPLSLLLKFIEKERQGSIFSIERAAILYNMSWFSVKNHSQENPRNTCCDLSRIQISTIIAWLMQAFVLCRELPSLFQKVSKLLAAIFLLPTSGGPSFSIFRGKTLSTLHWASFFHQASIGVFFNSQIFSNPSDQLKAYNSMDFEDAHIRGSPEKVDDLEDFVADFFEHLQSTTVVCISLLSGDYDSMLRGVLSLHSPSSSWMILSRLKLNRQPVGMLLPTDSIFEDNDANSGIEESIYEGSTSGRKWRCPWGYSVVDDLVPHFKTILDESFLSAASLPESQENRLLWWRTREKLDYRLKELLSDIEETWFGPWKCLLLGEPFDCNQLDSVFFKLVSDIKCRSKVDAKVNLLRIILGGTESVHDLQACLSQLFPYKSSLVKGGCSLEETLGGFSSTVCEVDDLSRLPHEQILEAAKELENKCINREPIILVLDSEVQMLPWENLPVLRKQEVYRMPSVGSISSTINISCHLKEQIGRVVATAFPSIDPLDAFYLLNPSGDLQHTQAEFEEWFKDKKLEGRAGRKAAPTTEELVSALKDYDLFIYFGHGNGTQYIPRDQIQKLDNCSATFLMGCSSGSLSYLGNYNPEGVVLSYLLAGSPVIVANLWDVTDKDIDKFGKSMLNAWLQERSTSSTNSTSSGSLVEEFESMNIRDSKKNAKKKVTRGRKQKEVITENRFEISCNHRPMIGSFMSEAREACKLPFLIGAAPVCYGVPTSIKKKKDL</sequence>
<proteinExistence type="predicted"/>
<keyword evidence="4" id="KW-0159">Chromosome partition</keyword>
<dbReference type="Pfam" id="PF03568">
    <property type="entry name" value="Separin_C"/>
    <property type="match status" value="1"/>
</dbReference>
<evidence type="ECO:0000256" key="2">
    <source>
        <dbReference type="ARBA" id="ARBA00012489"/>
    </source>
</evidence>
<feature type="domain" description="Peptidase C50" evidence="5">
    <location>
        <begin position="1111"/>
        <end position="1207"/>
    </location>
</feature>
<dbReference type="EMBL" id="JACGCM010000923">
    <property type="protein sequence ID" value="KAF6164599.1"/>
    <property type="molecule type" value="Genomic_DNA"/>
</dbReference>
<dbReference type="InterPro" id="IPR005314">
    <property type="entry name" value="Peptidase_C50"/>
</dbReference>
<comment type="catalytic activity">
    <reaction evidence="1">
        <text>All bonds known to be hydrolyzed by this endopeptidase have arginine in P1 and an acidic residue in P4. P6 is often occupied by an acidic residue or by a hydroxy-amino-acid residue, the phosphorylation of which enhances cleavage.</text>
        <dbReference type="EC" id="3.4.22.49"/>
    </reaction>
</comment>
<evidence type="ECO:0000313" key="6">
    <source>
        <dbReference type="EMBL" id="KAF6164599.1"/>
    </source>
</evidence>
<evidence type="ECO:0000313" key="7">
    <source>
        <dbReference type="Proteomes" id="UP000541444"/>
    </source>
</evidence>
<dbReference type="PROSITE" id="PS51700">
    <property type="entry name" value="SEPARIN"/>
    <property type="match status" value="1"/>
</dbReference>
<dbReference type="GO" id="GO:0006508">
    <property type="term" value="P:proteolysis"/>
    <property type="evidence" value="ECO:0007669"/>
    <property type="project" value="InterPro"/>
</dbReference>
<evidence type="ECO:0000259" key="5">
    <source>
        <dbReference type="PROSITE" id="PS51700"/>
    </source>
</evidence>
<dbReference type="PANTHER" id="PTHR12792:SF0">
    <property type="entry name" value="SEPARIN"/>
    <property type="match status" value="1"/>
</dbReference>
<name>A0A7J7NBG0_9MAGN</name>
<evidence type="ECO:0000256" key="3">
    <source>
        <dbReference type="ARBA" id="ARBA00022801"/>
    </source>
</evidence>
<dbReference type="InterPro" id="IPR030397">
    <property type="entry name" value="SEPARIN_core_dom"/>
</dbReference>
<keyword evidence="7" id="KW-1185">Reference proteome</keyword>
<dbReference type="GO" id="GO:0004197">
    <property type="term" value="F:cysteine-type endopeptidase activity"/>
    <property type="evidence" value="ECO:0007669"/>
    <property type="project" value="InterPro"/>
</dbReference>
<reference evidence="6 7" key="1">
    <citation type="journal article" date="2020" name="IScience">
        <title>Genome Sequencing of the Endangered Kingdonia uniflora (Circaeasteraceae, Ranunculales) Reveals Potential Mechanisms of Evolutionary Specialization.</title>
        <authorList>
            <person name="Sun Y."/>
            <person name="Deng T."/>
            <person name="Zhang A."/>
            <person name="Moore M.J."/>
            <person name="Landis J.B."/>
            <person name="Lin N."/>
            <person name="Zhang H."/>
            <person name="Zhang X."/>
            <person name="Huang J."/>
            <person name="Zhang X."/>
            <person name="Sun H."/>
            <person name="Wang H."/>
        </authorList>
    </citation>
    <scope>NUCLEOTIDE SEQUENCE [LARGE SCALE GENOMIC DNA]</scope>
    <source>
        <strain evidence="6">TB1705</strain>
        <tissue evidence="6">Leaf</tissue>
    </source>
</reference>
<accession>A0A7J7NBG0</accession>
<dbReference type="GO" id="GO:0072686">
    <property type="term" value="C:mitotic spindle"/>
    <property type="evidence" value="ECO:0007669"/>
    <property type="project" value="TreeGrafter"/>
</dbReference>
<evidence type="ECO:0000256" key="4">
    <source>
        <dbReference type="ARBA" id="ARBA00022829"/>
    </source>
</evidence>
<dbReference type="Proteomes" id="UP000541444">
    <property type="component" value="Unassembled WGS sequence"/>
</dbReference>
<dbReference type="GO" id="GO:0005737">
    <property type="term" value="C:cytoplasm"/>
    <property type="evidence" value="ECO:0007669"/>
    <property type="project" value="TreeGrafter"/>
</dbReference>
<dbReference type="EC" id="3.4.22.49" evidence="2"/>
<protein>
    <recommendedName>
        <fullName evidence="2">separase</fullName>
        <ecNumber evidence="2">3.4.22.49</ecNumber>
    </recommendedName>
</protein>
<comment type="caution">
    <text evidence="6">The sequence shown here is derived from an EMBL/GenBank/DDBJ whole genome shotgun (WGS) entry which is preliminary data.</text>
</comment>
<evidence type="ECO:0000256" key="1">
    <source>
        <dbReference type="ARBA" id="ARBA00000451"/>
    </source>
</evidence>